<proteinExistence type="predicted"/>
<comment type="caution">
    <text evidence="2">The sequence shown here is derived from an EMBL/GenBank/DDBJ whole genome shotgun (WGS) entry which is preliminary data.</text>
</comment>
<evidence type="ECO:0000259" key="1">
    <source>
        <dbReference type="SMART" id="SM01027"/>
    </source>
</evidence>
<dbReference type="RefSeq" id="WP_425314245.1">
    <property type="nucleotide sequence ID" value="NZ_BSOP01000043.1"/>
</dbReference>
<dbReference type="SUPFAM" id="SSF56281">
    <property type="entry name" value="Metallo-hydrolase/oxidoreductase"/>
    <property type="match status" value="1"/>
</dbReference>
<name>A0ABQ5ZNK7_9HYPH</name>
<feature type="domain" description="Beta-Casp" evidence="1">
    <location>
        <begin position="1"/>
        <end position="93"/>
    </location>
</feature>
<protein>
    <recommendedName>
        <fullName evidence="1">Beta-Casp domain-containing protein</fullName>
    </recommendedName>
</protein>
<dbReference type="InterPro" id="IPR036866">
    <property type="entry name" value="RibonucZ/Hydroxyglut_hydro"/>
</dbReference>
<gene>
    <name evidence="2" type="ORF">GCM10007923_48860</name>
</gene>
<dbReference type="Proteomes" id="UP001156702">
    <property type="component" value="Unassembled WGS sequence"/>
</dbReference>
<sequence>MAINATGLMDEHLKDHRLDLETCKAVCGIARYTDDVEASKAISTSPIPKIVISASGMATGGRVLHHLKAFAPDARNTILLAGFQAAGTRGARFRPAPRS</sequence>
<dbReference type="Pfam" id="PF10996">
    <property type="entry name" value="Beta-Casp"/>
    <property type="match status" value="1"/>
</dbReference>
<dbReference type="InterPro" id="IPR022712">
    <property type="entry name" value="Beta_Casp"/>
</dbReference>
<reference evidence="3" key="1">
    <citation type="journal article" date="2019" name="Int. J. Syst. Evol. Microbiol.">
        <title>The Global Catalogue of Microorganisms (GCM) 10K type strain sequencing project: providing services to taxonomists for standard genome sequencing and annotation.</title>
        <authorList>
            <consortium name="The Broad Institute Genomics Platform"/>
            <consortium name="The Broad Institute Genome Sequencing Center for Infectious Disease"/>
            <person name="Wu L."/>
            <person name="Ma J."/>
        </authorList>
    </citation>
    <scope>NUCLEOTIDE SEQUENCE [LARGE SCALE GENOMIC DNA]</scope>
    <source>
        <strain evidence="3">NBRC 102122</strain>
    </source>
</reference>
<keyword evidence="3" id="KW-1185">Reference proteome</keyword>
<dbReference type="EMBL" id="BSOP01000043">
    <property type="protein sequence ID" value="GLR53670.1"/>
    <property type="molecule type" value="Genomic_DNA"/>
</dbReference>
<organism evidence="2 3">
    <name type="scientific">Shinella yambaruensis</name>
    <dbReference type="NCBI Taxonomy" id="415996"/>
    <lineage>
        <taxon>Bacteria</taxon>
        <taxon>Pseudomonadati</taxon>
        <taxon>Pseudomonadota</taxon>
        <taxon>Alphaproteobacteria</taxon>
        <taxon>Hyphomicrobiales</taxon>
        <taxon>Rhizobiaceae</taxon>
        <taxon>Shinella</taxon>
    </lineage>
</organism>
<accession>A0ABQ5ZNK7</accession>
<dbReference type="SMART" id="SM01027">
    <property type="entry name" value="Beta-Casp"/>
    <property type="match status" value="1"/>
</dbReference>
<dbReference type="Gene3D" id="3.40.50.10890">
    <property type="match status" value="1"/>
</dbReference>
<evidence type="ECO:0000313" key="2">
    <source>
        <dbReference type="EMBL" id="GLR53670.1"/>
    </source>
</evidence>
<evidence type="ECO:0000313" key="3">
    <source>
        <dbReference type="Proteomes" id="UP001156702"/>
    </source>
</evidence>